<dbReference type="SUPFAM" id="SSF52768">
    <property type="entry name" value="Arginase/deacetylase"/>
    <property type="match status" value="1"/>
</dbReference>
<keyword evidence="3" id="KW-0479">Metal-binding</keyword>
<dbReference type="AlphaFoldDB" id="A0A1P8JT37"/>
<dbReference type="STRING" id="1842727.RD110_06685"/>
<dbReference type="Gene3D" id="3.40.800.20">
    <property type="entry name" value="Histone deacetylase domain"/>
    <property type="match status" value="1"/>
</dbReference>
<comment type="similarity">
    <text evidence="2">Belongs to the histone deacetylase family.</text>
</comment>
<accession>A0A1P8JT37</accession>
<organism evidence="7 8">
    <name type="scientific">Rhodoferax koreensis</name>
    <dbReference type="NCBI Taxonomy" id="1842727"/>
    <lineage>
        <taxon>Bacteria</taxon>
        <taxon>Pseudomonadati</taxon>
        <taxon>Pseudomonadota</taxon>
        <taxon>Betaproteobacteria</taxon>
        <taxon>Burkholderiales</taxon>
        <taxon>Comamonadaceae</taxon>
        <taxon>Rhodoferax</taxon>
    </lineage>
</organism>
<dbReference type="PANTHER" id="PTHR10625:SF17">
    <property type="entry name" value="HISTONE DEACETYLASE 8"/>
    <property type="match status" value="1"/>
</dbReference>
<dbReference type="OrthoDB" id="9808367at2"/>
<keyword evidence="4 7" id="KW-0378">Hydrolase</keyword>
<dbReference type="RefSeq" id="WP_076197856.1">
    <property type="nucleotide sequence ID" value="NZ_CP019236.1"/>
</dbReference>
<dbReference type="GO" id="GO:0040029">
    <property type="term" value="P:epigenetic regulation of gene expression"/>
    <property type="evidence" value="ECO:0007669"/>
    <property type="project" value="TreeGrafter"/>
</dbReference>
<dbReference type="InterPro" id="IPR023696">
    <property type="entry name" value="Ureohydrolase_dom_sf"/>
</dbReference>
<keyword evidence="5" id="KW-0862">Zinc</keyword>
<dbReference type="EMBL" id="CP019236">
    <property type="protein sequence ID" value="APW36916.1"/>
    <property type="molecule type" value="Genomic_DNA"/>
</dbReference>
<dbReference type="Proteomes" id="UP000186609">
    <property type="component" value="Chromosome"/>
</dbReference>
<gene>
    <name evidence="7" type="ORF">RD110_06685</name>
</gene>
<evidence type="ECO:0000256" key="3">
    <source>
        <dbReference type="ARBA" id="ARBA00022723"/>
    </source>
</evidence>
<evidence type="ECO:0000256" key="5">
    <source>
        <dbReference type="ARBA" id="ARBA00022833"/>
    </source>
</evidence>
<comment type="cofactor">
    <cofactor evidence="1">
        <name>Zn(2+)</name>
        <dbReference type="ChEBI" id="CHEBI:29105"/>
    </cofactor>
</comment>
<dbReference type="InterPro" id="IPR037138">
    <property type="entry name" value="His_deacetylse_dom_sf"/>
</dbReference>
<sequence>MITIYNHHHALHHGKVEMFRGELVPCFEIPARADYVLQELERRNFGPVQAPSEFGNEAITRVHARRYVDFLAGAWDEWVALDPANAQRDAFPSYWPIRTFRSDVLPASFPARMGLFSYDAGSPLTSGTWQAARAGACCALTAVQRVNAGARSAFALTRPPGHHAGADFFGGYCFLNNAAIAAQALRDAGAARVAVLDVDFHHGNGTQAIFYDRSDVFFASLHGDPHTEYPYYLGYADEQGEGAGLGANLNLPLPRGSDFARWREALARALAAIASFGAEALVVSLGVDTFAGDPISGFRLQSADFVQVGADLAAAGLPTVFVFEGGYAVAEVGINTVNVLEGFAQRG</sequence>
<dbReference type="InterPro" id="IPR023801">
    <property type="entry name" value="His_deacetylse_dom"/>
</dbReference>
<protein>
    <submittedName>
        <fullName evidence="7">Acetylpolyamine amidohydrolase</fullName>
    </submittedName>
</protein>
<dbReference type="KEGG" id="rhy:RD110_06685"/>
<dbReference type="CDD" id="cd10001">
    <property type="entry name" value="HDAC_classII_APAH"/>
    <property type="match status" value="1"/>
</dbReference>
<dbReference type="GO" id="GO:0046872">
    <property type="term" value="F:metal ion binding"/>
    <property type="evidence" value="ECO:0007669"/>
    <property type="project" value="UniProtKB-KW"/>
</dbReference>
<dbReference type="PRINTS" id="PR01270">
    <property type="entry name" value="HDASUPER"/>
</dbReference>
<dbReference type="GO" id="GO:0004407">
    <property type="term" value="F:histone deacetylase activity"/>
    <property type="evidence" value="ECO:0007669"/>
    <property type="project" value="TreeGrafter"/>
</dbReference>
<evidence type="ECO:0000313" key="8">
    <source>
        <dbReference type="Proteomes" id="UP000186609"/>
    </source>
</evidence>
<dbReference type="PANTHER" id="PTHR10625">
    <property type="entry name" value="HISTONE DEACETYLASE HDAC1-RELATED"/>
    <property type="match status" value="1"/>
</dbReference>
<name>A0A1P8JT37_9BURK</name>
<evidence type="ECO:0000256" key="2">
    <source>
        <dbReference type="ARBA" id="ARBA00005947"/>
    </source>
</evidence>
<proteinExistence type="inferred from homology"/>
<evidence type="ECO:0000313" key="7">
    <source>
        <dbReference type="EMBL" id="APW36916.1"/>
    </source>
</evidence>
<dbReference type="InterPro" id="IPR000286">
    <property type="entry name" value="HDACs"/>
</dbReference>
<dbReference type="GO" id="GO:0016787">
    <property type="term" value="F:hydrolase activity"/>
    <property type="evidence" value="ECO:0007669"/>
    <property type="project" value="UniProtKB-KW"/>
</dbReference>
<evidence type="ECO:0000256" key="1">
    <source>
        <dbReference type="ARBA" id="ARBA00001947"/>
    </source>
</evidence>
<evidence type="ECO:0000256" key="4">
    <source>
        <dbReference type="ARBA" id="ARBA00022801"/>
    </source>
</evidence>
<dbReference type="Pfam" id="PF00850">
    <property type="entry name" value="Hist_deacetyl"/>
    <property type="match status" value="1"/>
</dbReference>
<keyword evidence="8" id="KW-1185">Reference proteome</keyword>
<evidence type="ECO:0000259" key="6">
    <source>
        <dbReference type="Pfam" id="PF00850"/>
    </source>
</evidence>
<reference evidence="7 8" key="1">
    <citation type="submission" date="2017-01" db="EMBL/GenBank/DDBJ databases">
        <authorList>
            <person name="Mah S.A."/>
            <person name="Swanson W.J."/>
            <person name="Moy G.W."/>
            <person name="Vacquier V.D."/>
        </authorList>
    </citation>
    <scope>NUCLEOTIDE SEQUENCE [LARGE SCALE GENOMIC DNA]</scope>
    <source>
        <strain evidence="7 8">DCY110</strain>
    </source>
</reference>
<feature type="domain" description="Histone deacetylase" evidence="6">
    <location>
        <begin position="29"/>
        <end position="337"/>
    </location>
</feature>